<evidence type="ECO:0000259" key="2">
    <source>
        <dbReference type="Pfam" id="PF25164"/>
    </source>
</evidence>
<gene>
    <name evidence="4" type="ORF">P6P90_08405</name>
</gene>
<sequence length="394" mass="45890">MFVAIDAQKRTYNVLHATSKAQLRILRQQTTFFCPVCNEPVRLKIGSHNQPHFAHIRTSNCPEFERESAYHLKGKEKLYQWLHRQKFNVEIEKYIPDIAQRPDLMASKQDVSMAIEYQCSTISCELLVKRTMSYWRQGIRVIWIWGGNQLKRRGSHWLHLSDMQALSVQQSGILYFCPEAMTIMQCTPLIPFSSATAFSHIIPHSLRTSQFSGVMLQQRLDVSTLLNEWNRKKKIWRHHGLYLKHSQSPFLKYLYKKGISPSCFPPEVLIPLPSLIGFHTAPLLWQTHILLEELGCFSTGDTFAASYIYNRLMKMVKIRRLPYLSPALPKKALLEYFQFLCGTGMLAQRDTYTYQKLREPLLPFGETEAYEMDKEVIQHTAALFPTTLLEENRI</sequence>
<evidence type="ECO:0000313" key="5">
    <source>
        <dbReference type="Proteomes" id="UP001218246"/>
    </source>
</evidence>
<dbReference type="InterPro" id="IPR057252">
    <property type="entry name" value="CoiA_C"/>
</dbReference>
<comment type="caution">
    <text evidence="4">The sequence shown here is derived from an EMBL/GenBank/DDBJ whole genome shotgun (WGS) entry which is preliminary data.</text>
</comment>
<dbReference type="Pfam" id="PF06054">
    <property type="entry name" value="CoiA_nuc"/>
    <property type="match status" value="1"/>
</dbReference>
<evidence type="ECO:0000313" key="4">
    <source>
        <dbReference type="EMBL" id="MDG5753995.1"/>
    </source>
</evidence>
<dbReference type="Proteomes" id="UP001218246">
    <property type="component" value="Unassembled WGS sequence"/>
</dbReference>
<dbReference type="InterPro" id="IPR021176">
    <property type="entry name" value="Competence-induced_CoiA"/>
</dbReference>
<dbReference type="Pfam" id="PF25164">
    <property type="entry name" value="CoiA_N"/>
    <property type="match status" value="1"/>
</dbReference>
<feature type="domain" description="Competence protein CoiA-like N-terminal" evidence="2">
    <location>
        <begin position="16"/>
        <end position="62"/>
    </location>
</feature>
<feature type="domain" description="Competence protein CoiA nuclease-like" evidence="1">
    <location>
        <begin position="67"/>
        <end position="215"/>
    </location>
</feature>
<keyword evidence="5" id="KW-1185">Reference proteome</keyword>
<proteinExistence type="predicted"/>
<organism evidence="4 5">
    <name type="scientific">Ectobacillus antri</name>
    <dbReference type="NCBI Taxonomy" id="2486280"/>
    <lineage>
        <taxon>Bacteria</taxon>
        <taxon>Bacillati</taxon>
        <taxon>Bacillota</taxon>
        <taxon>Bacilli</taxon>
        <taxon>Bacillales</taxon>
        <taxon>Bacillaceae</taxon>
        <taxon>Ectobacillus</taxon>
    </lineage>
</organism>
<reference evidence="4 5" key="1">
    <citation type="submission" date="2023-04" db="EMBL/GenBank/DDBJ databases">
        <title>Ectobacillus antri isolated from activated sludge.</title>
        <authorList>
            <person name="Yan P."/>
            <person name="Liu X."/>
        </authorList>
    </citation>
    <scope>NUCLEOTIDE SEQUENCE [LARGE SCALE GENOMIC DNA]</scope>
    <source>
        <strain evidence="4 5">C18H</strain>
    </source>
</reference>
<dbReference type="PIRSF" id="PIRSF007487">
    <property type="entry name" value="Competence-induced_CoiA_bac"/>
    <property type="match status" value="1"/>
</dbReference>
<dbReference type="RefSeq" id="WP_278018069.1">
    <property type="nucleotide sequence ID" value="NZ_JARRRY010000003.1"/>
</dbReference>
<accession>A0ABT6H5Q1</accession>
<dbReference type="InterPro" id="IPR010330">
    <property type="entry name" value="CoiA_nuc"/>
</dbReference>
<evidence type="ECO:0000259" key="1">
    <source>
        <dbReference type="Pfam" id="PF06054"/>
    </source>
</evidence>
<name>A0ABT6H5Q1_9BACI</name>
<dbReference type="Pfam" id="PF25166">
    <property type="entry name" value="CoiA_C"/>
    <property type="match status" value="1"/>
</dbReference>
<protein>
    <submittedName>
        <fullName evidence="4">Competence protein CoiA family protein</fullName>
    </submittedName>
</protein>
<feature type="domain" description="Competence protein CoiA C-terminal" evidence="3">
    <location>
        <begin position="229"/>
        <end position="359"/>
    </location>
</feature>
<dbReference type="InterPro" id="IPR057253">
    <property type="entry name" value="CoiA-like_N"/>
</dbReference>
<evidence type="ECO:0000259" key="3">
    <source>
        <dbReference type="Pfam" id="PF25166"/>
    </source>
</evidence>
<dbReference type="EMBL" id="JARULN010000005">
    <property type="protein sequence ID" value="MDG5753995.1"/>
    <property type="molecule type" value="Genomic_DNA"/>
</dbReference>